<proteinExistence type="predicted"/>
<dbReference type="RefSeq" id="XP_003747363.1">
    <property type="nucleotide sequence ID" value="XM_003747315.1"/>
</dbReference>
<dbReference type="InterPro" id="IPR012337">
    <property type="entry name" value="RNaseH-like_sf"/>
</dbReference>
<evidence type="ECO:0000259" key="1">
    <source>
        <dbReference type="PROSITE" id="PS50994"/>
    </source>
</evidence>
<dbReference type="InterPro" id="IPR036397">
    <property type="entry name" value="RNaseH_sf"/>
</dbReference>
<dbReference type="PANTHER" id="PTHR37984">
    <property type="entry name" value="PROTEIN CBG26694"/>
    <property type="match status" value="1"/>
</dbReference>
<feature type="domain" description="Integrase catalytic" evidence="1">
    <location>
        <begin position="2"/>
        <end position="122"/>
    </location>
</feature>
<sequence length="122" mass="13806">MKGEAPRLPWERASTDLMQYGGKNFLIVVDDHSFFWEIVPVNLISTNAILKALFSVSQHFGYPVTLRSDNDPQYASYEFTDTLKRFGINHVTSSPYYPRGKGLAERAVKEAKAILKTTTYGI</sequence>
<dbReference type="Gene3D" id="3.30.420.10">
    <property type="entry name" value="Ribonuclease H-like superfamily/Ribonuclease H"/>
    <property type="match status" value="1"/>
</dbReference>
<dbReference type="AlphaFoldDB" id="A0AAJ6QVS2"/>
<dbReference type="PROSITE" id="PS50994">
    <property type="entry name" value="INTEGRASE"/>
    <property type="match status" value="1"/>
</dbReference>
<evidence type="ECO:0000313" key="3">
    <source>
        <dbReference type="RefSeq" id="XP_003747363.1"/>
    </source>
</evidence>
<gene>
    <name evidence="3" type="primary">LOC100897754</name>
</gene>
<dbReference type="GO" id="GO:0015074">
    <property type="term" value="P:DNA integration"/>
    <property type="evidence" value="ECO:0007669"/>
    <property type="project" value="InterPro"/>
</dbReference>
<dbReference type="GeneID" id="100897754"/>
<keyword evidence="2" id="KW-1185">Reference proteome</keyword>
<protein>
    <submittedName>
        <fullName evidence="3">Uncharacterized protein K02A2.6-like</fullName>
    </submittedName>
</protein>
<organism evidence="2 3">
    <name type="scientific">Galendromus occidentalis</name>
    <name type="common">western predatory mite</name>
    <dbReference type="NCBI Taxonomy" id="34638"/>
    <lineage>
        <taxon>Eukaryota</taxon>
        <taxon>Metazoa</taxon>
        <taxon>Ecdysozoa</taxon>
        <taxon>Arthropoda</taxon>
        <taxon>Chelicerata</taxon>
        <taxon>Arachnida</taxon>
        <taxon>Acari</taxon>
        <taxon>Parasitiformes</taxon>
        <taxon>Mesostigmata</taxon>
        <taxon>Gamasina</taxon>
        <taxon>Phytoseioidea</taxon>
        <taxon>Phytoseiidae</taxon>
        <taxon>Typhlodrominae</taxon>
        <taxon>Galendromus</taxon>
    </lineage>
</organism>
<dbReference type="InterPro" id="IPR050951">
    <property type="entry name" value="Retrovirus_Pol_polyprotein"/>
</dbReference>
<accession>A0AAJ6QVS2</accession>
<evidence type="ECO:0000313" key="2">
    <source>
        <dbReference type="Proteomes" id="UP000694867"/>
    </source>
</evidence>
<dbReference type="KEGG" id="goe:100897754"/>
<dbReference type="InterPro" id="IPR001584">
    <property type="entry name" value="Integrase_cat-core"/>
</dbReference>
<dbReference type="Pfam" id="PF00665">
    <property type="entry name" value="rve"/>
    <property type="match status" value="1"/>
</dbReference>
<dbReference type="SUPFAM" id="SSF53098">
    <property type="entry name" value="Ribonuclease H-like"/>
    <property type="match status" value="1"/>
</dbReference>
<reference evidence="3" key="1">
    <citation type="submission" date="2025-08" db="UniProtKB">
        <authorList>
            <consortium name="RefSeq"/>
        </authorList>
    </citation>
    <scope>IDENTIFICATION</scope>
</reference>
<dbReference type="GO" id="GO:0003676">
    <property type="term" value="F:nucleic acid binding"/>
    <property type="evidence" value="ECO:0007669"/>
    <property type="project" value="InterPro"/>
</dbReference>
<dbReference type="Proteomes" id="UP000694867">
    <property type="component" value="Unplaced"/>
</dbReference>
<dbReference type="PANTHER" id="PTHR37984:SF5">
    <property type="entry name" value="PROTEIN NYNRIN-LIKE"/>
    <property type="match status" value="1"/>
</dbReference>
<name>A0AAJ6QVS2_9ACAR</name>